<name>A0ABT8TGE1_9GAMM</name>
<dbReference type="RefSeq" id="WP_302713882.1">
    <property type="nucleotide sequence ID" value="NZ_JAULRT010000060.1"/>
</dbReference>
<dbReference type="InterPro" id="IPR018060">
    <property type="entry name" value="HTH_AraC"/>
</dbReference>
<feature type="transmembrane region" description="Helical" evidence="5">
    <location>
        <begin position="53"/>
        <end position="73"/>
    </location>
</feature>
<proteinExistence type="predicted"/>
<evidence type="ECO:0000256" key="5">
    <source>
        <dbReference type="SAM" id="Phobius"/>
    </source>
</evidence>
<sequence length="404" mass="44749">MIPLQQGGIISFSLDALAMLVVQSSLFAIALAVCALCSAIAARSGSPLRTRFFVAYLALELAGFIAEWLMLHPGSPFKALWLTLVMGLSLLVAPCLWLLARELTERKRPQLTELWPGHCLPVLAAWALLLPLLLQSHWGATFANPQAPASPANSLWIHGTMLLAIAIFTLQVPYYLRRISRVLERHNHSVRTLFAKAPQGPLLALRWLVVVVATNWLISLGRTLHCLLLGEDFGFGLLFTAVEVLTTCAVLLLVIRQTLPLSQADQALLDTLGPSGDSEAGNPKPRYRHSGLSDKDATRIADKIQHALEVDQLYLRDDLSLRLLSQHINETPRYVTQVINESLNTRFYEIVHRYRVQHVANQLKAEPASAITELAFAAGFNSKSTFHSAFKRELGMTPGEYRNS</sequence>
<protein>
    <submittedName>
        <fullName evidence="7">Helix-turn-helix domain-containing protein</fullName>
    </submittedName>
</protein>
<accession>A0ABT8TGE1</accession>
<feature type="transmembrane region" description="Helical" evidence="5">
    <location>
        <begin position="79"/>
        <end position="100"/>
    </location>
</feature>
<dbReference type="SMART" id="SM00342">
    <property type="entry name" value="HTH_ARAC"/>
    <property type="match status" value="1"/>
</dbReference>
<dbReference type="PROSITE" id="PS01124">
    <property type="entry name" value="HTH_ARAC_FAMILY_2"/>
    <property type="match status" value="1"/>
</dbReference>
<keyword evidence="2" id="KW-0238">DNA-binding</keyword>
<evidence type="ECO:0000259" key="6">
    <source>
        <dbReference type="PROSITE" id="PS01124"/>
    </source>
</evidence>
<keyword evidence="5" id="KW-0472">Membrane</keyword>
<keyword evidence="5" id="KW-1133">Transmembrane helix</keyword>
<dbReference type="Gene3D" id="1.10.10.60">
    <property type="entry name" value="Homeodomain-like"/>
    <property type="match status" value="1"/>
</dbReference>
<dbReference type="PANTHER" id="PTHR43280">
    <property type="entry name" value="ARAC-FAMILY TRANSCRIPTIONAL REGULATOR"/>
    <property type="match status" value="1"/>
</dbReference>
<dbReference type="PROSITE" id="PS00041">
    <property type="entry name" value="HTH_ARAC_FAMILY_1"/>
    <property type="match status" value="1"/>
</dbReference>
<evidence type="ECO:0000313" key="8">
    <source>
        <dbReference type="Proteomes" id="UP001168380"/>
    </source>
</evidence>
<feature type="transmembrane region" description="Helical" evidence="5">
    <location>
        <begin position="154"/>
        <end position="176"/>
    </location>
</feature>
<feature type="region of interest" description="Disordered" evidence="4">
    <location>
        <begin position="272"/>
        <end position="292"/>
    </location>
</feature>
<dbReference type="PANTHER" id="PTHR43280:SF2">
    <property type="entry name" value="HTH-TYPE TRANSCRIPTIONAL REGULATOR EXSA"/>
    <property type="match status" value="1"/>
</dbReference>
<evidence type="ECO:0000256" key="2">
    <source>
        <dbReference type="ARBA" id="ARBA00023125"/>
    </source>
</evidence>
<evidence type="ECO:0000256" key="1">
    <source>
        <dbReference type="ARBA" id="ARBA00023015"/>
    </source>
</evidence>
<reference evidence="7" key="1">
    <citation type="submission" date="2023-07" db="EMBL/GenBank/DDBJ databases">
        <title>Gilvimarinus algae sp. nov., isolated from the surface of Kelp.</title>
        <authorList>
            <person name="Sun Y.Y."/>
            <person name="Gong Y."/>
            <person name="Du Z.J."/>
        </authorList>
    </citation>
    <scope>NUCLEOTIDE SEQUENCE</scope>
    <source>
        <strain evidence="7">SDUM040014</strain>
    </source>
</reference>
<dbReference type="InterPro" id="IPR018062">
    <property type="entry name" value="HTH_AraC-typ_CS"/>
</dbReference>
<dbReference type="InterPro" id="IPR020449">
    <property type="entry name" value="Tscrpt_reg_AraC-type_HTH"/>
</dbReference>
<keyword evidence="1" id="KW-0805">Transcription regulation</keyword>
<keyword evidence="5" id="KW-0812">Transmembrane</keyword>
<dbReference type="Pfam" id="PF12833">
    <property type="entry name" value="HTH_18"/>
    <property type="match status" value="1"/>
</dbReference>
<dbReference type="SUPFAM" id="SSF46689">
    <property type="entry name" value="Homeodomain-like"/>
    <property type="match status" value="1"/>
</dbReference>
<dbReference type="PRINTS" id="PR00032">
    <property type="entry name" value="HTHARAC"/>
</dbReference>
<feature type="transmembrane region" description="Helical" evidence="5">
    <location>
        <begin position="20"/>
        <end position="41"/>
    </location>
</feature>
<evidence type="ECO:0000313" key="7">
    <source>
        <dbReference type="EMBL" id="MDO3383149.1"/>
    </source>
</evidence>
<feature type="transmembrane region" description="Helical" evidence="5">
    <location>
        <begin position="203"/>
        <end position="221"/>
    </location>
</feature>
<keyword evidence="8" id="KW-1185">Reference proteome</keyword>
<evidence type="ECO:0000256" key="3">
    <source>
        <dbReference type="ARBA" id="ARBA00023163"/>
    </source>
</evidence>
<evidence type="ECO:0000256" key="4">
    <source>
        <dbReference type="SAM" id="MobiDB-lite"/>
    </source>
</evidence>
<feature type="transmembrane region" description="Helical" evidence="5">
    <location>
        <begin position="233"/>
        <end position="255"/>
    </location>
</feature>
<comment type="caution">
    <text evidence="7">The sequence shown here is derived from an EMBL/GenBank/DDBJ whole genome shotgun (WGS) entry which is preliminary data.</text>
</comment>
<dbReference type="EMBL" id="JAULRT010000060">
    <property type="protein sequence ID" value="MDO3383149.1"/>
    <property type="molecule type" value="Genomic_DNA"/>
</dbReference>
<organism evidence="7 8">
    <name type="scientific">Gilvimarinus algae</name>
    <dbReference type="NCBI Taxonomy" id="3058037"/>
    <lineage>
        <taxon>Bacteria</taxon>
        <taxon>Pseudomonadati</taxon>
        <taxon>Pseudomonadota</taxon>
        <taxon>Gammaproteobacteria</taxon>
        <taxon>Cellvibrionales</taxon>
        <taxon>Cellvibrionaceae</taxon>
        <taxon>Gilvimarinus</taxon>
    </lineage>
</organism>
<keyword evidence="3" id="KW-0804">Transcription</keyword>
<dbReference type="InterPro" id="IPR009057">
    <property type="entry name" value="Homeodomain-like_sf"/>
</dbReference>
<feature type="transmembrane region" description="Helical" evidence="5">
    <location>
        <begin position="112"/>
        <end position="134"/>
    </location>
</feature>
<dbReference type="Proteomes" id="UP001168380">
    <property type="component" value="Unassembled WGS sequence"/>
</dbReference>
<gene>
    <name evidence="7" type="ORF">QWI16_13295</name>
</gene>
<feature type="domain" description="HTH araC/xylS-type" evidence="6">
    <location>
        <begin position="298"/>
        <end position="404"/>
    </location>
</feature>